<accession>H9M9V7</accession>
<dbReference type="Pfam" id="PF13041">
    <property type="entry name" value="PPR_2"/>
    <property type="match status" value="1"/>
</dbReference>
<protein>
    <recommendedName>
        <fullName evidence="5">Pentacotripeptide-repeat region of PRORP domain-containing protein</fullName>
    </recommendedName>
</protein>
<evidence type="ECO:0000313" key="4">
    <source>
        <dbReference type="EMBL" id="AEW07903.1"/>
    </source>
</evidence>
<dbReference type="NCBIfam" id="TIGR00756">
    <property type="entry name" value="PPR"/>
    <property type="match status" value="1"/>
</dbReference>
<feature type="non-terminal residue" evidence="4">
    <location>
        <position position="1"/>
    </location>
</feature>
<dbReference type="AlphaFoldDB" id="H9M9V7"/>
<gene>
    <name evidence="4" type="ORF">0_14001_01</name>
</gene>
<dbReference type="EMBL" id="JQ261961">
    <property type="protein sequence ID" value="AEW07903.1"/>
    <property type="molecule type" value="Genomic_DNA"/>
</dbReference>
<evidence type="ECO:0008006" key="5">
    <source>
        <dbReference type="Google" id="ProtNLM"/>
    </source>
</evidence>
<keyword evidence="2" id="KW-0677">Repeat</keyword>
<comment type="similarity">
    <text evidence="1">Belongs to the PPR family. P subfamily.</text>
</comment>
<evidence type="ECO:0000256" key="3">
    <source>
        <dbReference type="PROSITE-ProRule" id="PRU00708"/>
    </source>
</evidence>
<dbReference type="InterPro" id="IPR002885">
    <property type="entry name" value="PPR_rpt"/>
</dbReference>
<proteinExistence type="inferred from homology"/>
<organism evidence="4">
    <name type="scientific">Pinus lambertiana</name>
    <name type="common">Sugar pine</name>
    <dbReference type="NCBI Taxonomy" id="3343"/>
    <lineage>
        <taxon>Eukaryota</taxon>
        <taxon>Viridiplantae</taxon>
        <taxon>Streptophyta</taxon>
        <taxon>Embryophyta</taxon>
        <taxon>Tracheophyta</taxon>
        <taxon>Spermatophyta</taxon>
        <taxon>Pinopsida</taxon>
        <taxon>Pinidae</taxon>
        <taxon>Conifers I</taxon>
        <taxon>Pinales</taxon>
        <taxon>Pinaceae</taxon>
        <taxon>Pinus</taxon>
        <taxon>Pinus subgen. Strobus</taxon>
    </lineage>
</organism>
<evidence type="ECO:0000256" key="2">
    <source>
        <dbReference type="ARBA" id="ARBA00022737"/>
    </source>
</evidence>
<reference evidence="4" key="1">
    <citation type="submission" date="2011-12" db="EMBL/GenBank/DDBJ databases">
        <title>Nucleotide Diversity and Divergence in the Loblolly Pine Gene Space.</title>
        <authorList>
            <person name="Neale D.B."/>
            <person name="Wegrzyn J.L."/>
            <person name="Lee J.M."/>
            <person name="Eckert A.J."/>
            <person name="Liechty J.D."/>
            <person name="Stevens K.A."/>
            <person name="Langley C.H."/>
        </authorList>
    </citation>
    <scope>NUCLEOTIDE SEQUENCE</scope>
    <source>
        <strain evidence="4">5053</strain>
        <tissue evidence="4">Megagametophyte</tissue>
    </source>
</reference>
<feature type="repeat" description="PPR" evidence="3">
    <location>
        <begin position="6"/>
        <end position="40"/>
    </location>
</feature>
<dbReference type="PANTHER" id="PTHR47941">
    <property type="entry name" value="PENTATRICOPEPTIDE REPEAT-CONTAINING PROTEIN 3, MITOCHONDRIAL"/>
    <property type="match status" value="1"/>
</dbReference>
<dbReference type="InterPro" id="IPR011990">
    <property type="entry name" value="TPR-like_helical_dom_sf"/>
</dbReference>
<dbReference type="PROSITE" id="PS51375">
    <property type="entry name" value="PPR"/>
    <property type="match status" value="1"/>
</dbReference>
<sequence>KQFCPTSENLYVLINGLCDRGKIKKACKFFEEMIEKGIQPPATTYNRLKNVLLDAGDEDVLKYLSEKMKLLTKAPSDYS</sequence>
<dbReference type="Gene3D" id="1.25.40.10">
    <property type="entry name" value="Tetratricopeptide repeat domain"/>
    <property type="match status" value="1"/>
</dbReference>
<evidence type="ECO:0000256" key="1">
    <source>
        <dbReference type="ARBA" id="ARBA00007626"/>
    </source>
</evidence>
<name>H9M9V7_PINLA</name>